<protein>
    <submittedName>
        <fullName evidence="1">Uncharacterized protein</fullName>
    </submittedName>
</protein>
<evidence type="ECO:0000313" key="3">
    <source>
        <dbReference type="Proteomes" id="UP000055024"/>
    </source>
</evidence>
<gene>
    <name evidence="1" type="ORF">T11_282</name>
    <name evidence="2" type="ORF">T11_6077</name>
</gene>
<keyword evidence="3" id="KW-1185">Reference proteome</keyword>
<evidence type="ECO:0000313" key="1">
    <source>
        <dbReference type="EMBL" id="KRZ00709.1"/>
    </source>
</evidence>
<organism evidence="1 3">
    <name type="scientific">Trichinella zimbabwensis</name>
    <dbReference type="NCBI Taxonomy" id="268475"/>
    <lineage>
        <taxon>Eukaryota</taxon>
        <taxon>Metazoa</taxon>
        <taxon>Ecdysozoa</taxon>
        <taxon>Nematoda</taxon>
        <taxon>Enoplea</taxon>
        <taxon>Dorylaimia</taxon>
        <taxon>Trichinellida</taxon>
        <taxon>Trichinellidae</taxon>
        <taxon>Trichinella</taxon>
    </lineage>
</organism>
<name>A0A0V1GR65_9BILA</name>
<dbReference type="Proteomes" id="UP000055024">
    <property type="component" value="Unassembled WGS sequence"/>
</dbReference>
<dbReference type="EMBL" id="JYDP01000411">
    <property type="protein sequence ID" value="KRZ00709.1"/>
    <property type="molecule type" value="Genomic_DNA"/>
</dbReference>
<feature type="non-terminal residue" evidence="1">
    <location>
        <position position="1"/>
    </location>
</feature>
<sequence>LLMKSMRHSIWNNVPCNEVCSYTSGAVMHNTEENWQSLKFRHDRFLSDKHWREPSVNSTNEVKIKSLMKRDR</sequence>
<proteinExistence type="predicted"/>
<accession>A0A0V1GR65</accession>
<dbReference type="AlphaFoldDB" id="A0A0V1GR65"/>
<evidence type="ECO:0000313" key="2">
    <source>
        <dbReference type="EMBL" id="KRZ15562.1"/>
    </source>
</evidence>
<comment type="caution">
    <text evidence="1">The sequence shown here is derived from an EMBL/GenBank/DDBJ whole genome shotgun (WGS) entry which is preliminary data.</text>
</comment>
<reference evidence="1 3" key="1">
    <citation type="submission" date="2015-01" db="EMBL/GenBank/DDBJ databases">
        <title>Evolution of Trichinella species and genotypes.</title>
        <authorList>
            <person name="Korhonen P.K."/>
            <person name="Edoardo P."/>
            <person name="Giuseppe L.R."/>
            <person name="Gasser R.B."/>
        </authorList>
    </citation>
    <scope>NUCLEOTIDE SEQUENCE [LARGE SCALE GENOMIC DNA]</scope>
    <source>
        <strain evidence="1">ISS1029</strain>
    </source>
</reference>
<feature type="non-terminal residue" evidence="1">
    <location>
        <position position="72"/>
    </location>
</feature>
<dbReference type="EMBL" id="JYDP01000017">
    <property type="protein sequence ID" value="KRZ15562.1"/>
    <property type="molecule type" value="Genomic_DNA"/>
</dbReference>